<dbReference type="AlphaFoldDB" id="A0A0A9GVK0"/>
<evidence type="ECO:0000313" key="1">
    <source>
        <dbReference type="EMBL" id="JAE29045.1"/>
    </source>
</evidence>
<organism evidence="1">
    <name type="scientific">Arundo donax</name>
    <name type="common">Giant reed</name>
    <name type="synonym">Donax arundinaceus</name>
    <dbReference type="NCBI Taxonomy" id="35708"/>
    <lineage>
        <taxon>Eukaryota</taxon>
        <taxon>Viridiplantae</taxon>
        <taxon>Streptophyta</taxon>
        <taxon>Embryophyta</taxon>
        <taxon>Tracheophyta</taxon>
        <taxon>Spermatophyta</taxon>
        <taxon>Magnoliopsida</taxon>
        <taxon>Liliopsida</taxon>
        <taxon>Poales</taxon>
        <taxon>Poaceae</taxon>
        <taxon>PACMAD clade</taxon>
        <taxon>Arundinoideae</taxon>
        <taxon>Arundineae</taxon>
        <taxon>Arundo</taxon>
    </lineage>
</organism>
<protein>
    <submittedName>
        <fullName evidence="1">Uncharacterized protein</fullName>
    </submittedName>
</protein>
<sequence>MALLFKLQSNLNRNKVHKMVDTEIHCSKPHTKIKLADSIRIEMI</sequence>
<proteinExistence type="predicted"/>
<dbReference type="EMBL" id="GBRH01168851">
    <property type="protein sequence ID" value="JAE29045.1"/>
    <property type="molecule type" value="Transcribed_RNA"/>
</dbReference>
<name>A0A0A9GVK0_ARUDO</name>
<reference evidence="1" key="2">
    <citation type="journal article" date="2015" name="Data Brief">
        <title>Shoot transcriptome of the giant reed, Arundo donax.</title>
        <authorList>
            <person name="Barrero R.A."/>
            <person name="Guerrero F.D."/>
            <person name="Moolhuijzen P."/>
            <person name="Goolsby J.A."/>
            <person name="Tidwell J."/>
            <person name="Bellgard S.E."/>
            <person name="Bellgard M.I."/>
        </authorList>
    </citation>
    <scope>NUCLEOTIDE SEQUENCE</scope>
    <source>
        <tissue evidence="1">Shoot tissue taken approximately 20 cm above the soil surface</tissue>
    </source>
</reference>
<reference evidence="1" key="1">
    <citation type="submission" date="2014-09" db="EMBL/GenBank/DDBJ databases">
        <authorList>
            <person name="Magalhaes I.L.F."/>
            <person name="Oliveira U."/>
            <person name="Santos F.R."/>
            <person name="Vidigal T.H.D.A."/>
            <person name="Brescovit A.D."/>
            <person name="Santos A.J."/>
        </authorList>
    </citation>
    <scope>NUCLEOTIDE SEQUENCE</scope>
    <source>
        <tissue evidence="1">Shoot tissue taken approximately 20 cm above the soil surface</tissue>
    </source>
</reference>
<accession>A0A0A9GVK0</accession>